<evidence type="ECO:0000256" key="7">
    <source>
        <dbReference type="RuleBase" id="RU367032"/>
    </source>
</evidence>
<evidence type="ECO:0000256" key="3">
    <source>
        <dbReference type="ARBA" id="ARBA00023140"/>
    </source>
</evidence>
<dbReference type="Proteomes" id="UP000243797">
    <property type="component" value="Unassembled WGS sequence"/>
</dbReference>
<dbReference type="PANTHER" id="PTHR23058">
    <property type="entry name" value="PEROXISOMAL MEMBRANE PROTEIN PEX14"/>
    <property type="match status" value="1"/>
</dbReference>
<keyword evidence="7" id="KW-0813">Transport</keyword>
<dbReference type="InParanoid" id="A0A2K1R123"/>
<dbReference type="GO" id="GO:0016560">
    <property type="term" value="P:protein import into peroxisome matrix, docking"/>
    <property type="evidence" value="ECO:0007669"/>
    <property type="project" value="UniProtKB-UniRule"/>
</dbReference>
<dbReference type="InterPro" id="IPR006785">
    <property type="entry name" value="Pex14_N"/>
</dbReference>
<dbReference type="AlphaFoldDB" id="A0A2K1R123"/>
<dbReference type="EMBL" id="NKHZ01000015">
    <property type="protein sequence ID" value="PNS20977.1"/>
    <property type="molecule type" value="Genomic_DNA"/>
</dbReference>
<evidence type="ECO:0000256" key="8">
    <source>
        <dbReference type="SAM" id="MobiDB-lite"/>
    </source>
</evidence>
<name>A0A2K1R123_9PEZI</name>
<keyword evidence="2" id="KW-0811">Translocation</keyword>
<protein>
    <recommendedName>
        <fullName evidence="4 7">Peroxisomal membrane protein PEX14</fullName>
    </recommendedName>
    <alternativeName>
        <fullName evidence="5 7">Peroxin-14</fullName>
    </alternativeName>
</protein>
<dbReference type="InterPro" id="IPR036388">
    <property type="entry name" value="WH-like_DNA-bd_sf"/>
</dbReference>
<dbReference type="PANTHER" id="PTHR23058:SF5">
    <property type="entry name" value="PEROXISOMAL MEMBRANE PROTEIN PEX14"/>
    <property type="match status" value="1"/>
</dbReference>
<keyword evidence="7" id="KW-0653">Protein transport</keyword>
<proteinExistence type="inferred from homology"/>
<comment type="caution">
    <text evidence="10">The sequence shown here is derived from an EMBL/GenBank/DDBJ whole genome shotgun (WGS) entry which is preliminary data.</text>
</comment>
<feature type="region of interest" description="Disordered" evidence="8">
    <location>
        <begin position="1"/>
        <end position="65"/>
    </location>
</feature>
<feature type="compositionally biased region" description="Basic and acidic residues" evidence="8">
    <location>
        <begin position="1"/>
        <end position="15"/>
    </location>
</feature>
<dbReference type="GO" id="GO:1990429">
    <property type="term" value="C:peroxisomal importomer complex"/>
    <property type="evidence" value="ECO:0007669"/>
    <property type="project" value="TreeGrafter"/>
</dbReference>
<comment type="similarity">
    <text evidence="1 7">Belongs to the peroxin-14 family.</text>
</comment>
<feature type="compositionally biased region" description="Low complexity" evidence="8">
    <location>
        <begin position="20"/>
        <end position="32"/>
    </location>
</feature>
<sequence>MAGNDKPKSIPEWQRKAVISGPDPTTQSPSPTDGEEGSRTTVVHASAGIPKPGEVQQNSRSSFSKDEVCKFLGDATVRDAPEDKKRSFLESKGVDQMTIDDVLREQHIEKESSTSTQFDVSEFTQARNQSLTPRPLRDTPPIVTYPEFLVKPQKPPPLVTVGRLLNSAYIAGSLAATFYGIAKFIVEPMTENLTEARHDLAQHSQEQIQSLNERLERVVSRVPPPKVSLGPADVDPDVASITSDPTELFHRDIGVQTSPSLSRRPSADSSIAAEAAPASVIGKHEDRLRIIRSHLDEILDSEVSGREGNGSLETSIGDLREYLNGLFFAPTRHVEYGVWQSKDPDDKKDDAVAAFRNEIRGVKGMLLSARRFPASRPTAKVGP</sequence>
<keyword evidence="3 7" id="KW-0576">Peroxisome</keyword>
<keyword evidence="11" id="KW-1185">Reference proteome</keyword>
<evidence type="ECO:0000256" key="4">
    <source>
        <dbReference type="ARBA" id="ARBA00029502"/>
    </source>
</evidence>
<dbReference type="GO" id="GO:0005102">
    <property type="term" value="F:signaling receptor binding"/>
    <property type="evidence" value="ECO:0007669"/>
    <property type="project" value="TreeGrafter"/>
</dbReference>
<dbReference type="GO" id="GO:0005778">
    <property type="term" value="C:peroxisomal membrane"/>
    <property type="evidence" value="ECO:0007669"/>
    <property type="project" value="UniProtKB-SubCell"/>
</dbReference>
<evidence type="ECO:0000313" key="10">
    <source>
        <dbReference type="EMBL" id="PNS20977.1"/>
    </source>
</evidence>
<evidence type="ECO:0000256" key="1">
    <source>
        <dbReference type="ARBA" id="ARBA00005443"/>
    </source>
</evidence>
<dbReference type="Pfam" id="PF04695">
    <property type="entry name" value="Pex14_N"/>
    <property type="match status" value="1"/>
</dbReference>
<dbReference type="OrthoDB" id="441517at2759"/>
<evidence type="ECO:0000259" key="9">
    <source>
        <dbReference type="Pfam" id="PF04695"/>
    </source>
</evidence>
<organism evidence="10 11">
    <name type="scientific">Sphaceloma murrayae</name>
    <dbReference type="NCBI Taxonomy" id="2082308"/>
    <lineage>
        <taxon>Eukaryota</taxon>
        <taxon>Fungi</taxon>
        <taxon>Dikarya</taxon>
        <taxon>Ascomycota</taxon>
        <taxon>Pezizomycotina</taxon>
        <taxon>Dothideomycetes</taxon>
        <taxon>Dothideomycetidae</taxon>
        <taxon>Myriangiales</taxon>
        <taxon>Elsinoaceae</taxon>
        <taxon>Sphaceloma</taxon>
    </lineage>
</organism>
<evidence type="ECO:0000256" key="5">
    <source>
        <dbReference type="ARBA" id="ARBA00029691"/>
    </source>
</evidence>
<gene>
    <name evidence="10" type="ORF">CAC42_3314</name>
</gene>
<evidence type="ECO:0000256" key="6">
    <source>
        <dbReference type="ARBA" id="ARBA00046271"/>
    </source>
</evidence>
<feature type="domain" description="Peroxisome membrane anchor protein Pex14p N-terminal" evidence="9">
    <location>
        <begin position="70"/>
        <end position="105"/>
    </location>
</feature>
<dbReference type="Gene3D" id="1.10.10.10">
    <property type="entry name" value="Winged helix-like DNA-binding domain superfamily/Winged helix DNA-binding domain"/>
    <property type="match status" value="1"/>
</dbReference>
<evidence type="ECO:0000256" key="2">
    <source>
        <dbReference type="ARBA" id="ARBA00023010"/>
    </source>
</evidence>
<dbReference type="InterPro" id="IPR025655">
    <property type="entry name" value="PEX14"/>
</dbReference>
<feature type="compositionally biased region" description="Polar residues" evidence="8">
    <location>
        <begin position="113"/>
        <end position="132"/>
    </location>
</feature>
<comment type="subcellular location">
    <subcellularLocation>
        <location evidence="6 7">Peroxisome membrane</location>
    </subcellularLocation>
</comment>
<feature type="region of interest" description="Disordered" evidence="8">
    <location>
        <begin position="109"/>
        <end position="138"/>
    </location>
</feature>
<keyword evidence="7" id="KW-0472">Membrane</keyword>
<reference evidence="10 11" key="1">
    <citation type="submission" date="2017-06" db="EMBL/GenBank/DDBJ databases">
        <title>Draft genome sequence of a variant of Elsinoe murrayae.</title>
        <authorList>
            <person name="Cheng Q."/>
        </authorList>
    </citation>
    <scope>NUCLEOTIDE SEQUENCE [LARGE SCALE GENOMIC DNA]</scope>
    <source>
        <strain evidence="10 11">CQ-2017a</strain>
    </source>
</reference>
<accession>A0A2K1R123</accession>
<evidence type="ECO:0000313" key="11">
    <source>
        <dbReference type="Proteomes" id="UP000243797"/>
    </source>
</evidence>
<comment type="function">
    <text evidence="7">Component of the PEX13-PEX14 docking complex, a translocon channel that specifically mediates the import of peroxisomal cargo proteins bound to PEX5 receptor. The PEX13-PEX14 docking complex forms a large import pore which can be opened to a diameter of about 9 nm. Mechanistically, PEX5 receptor along with cargo proteins associates with the PEX14 subunit of the PEX13-PEX14 docking complex in the cytosol, leading to the insertion of the receptor into the organelle membrane with the concomitant translocation of the cargo into the peroxisome matrix.</text>
</comment>